<evidence type="ECO:0000256" key="10">
    <source>
        <dbReference type="ARBA" id="ARBA00022968"/>
    </source>
</evidence>
<dbReference type="CTD" id="84197"/>
<dbReference type="Gene3D" id="1.10.510.10">
    <property type="entry name" value="Transferase(Phosphotransferase) domain 1"/>
    <property type="match status" value="1"/>
</dbReference>
<keyword evidence="20" id="KW-1185">Reference proteome</keyword>
<dbReference type="InterPro" id="IPR039318">
    <property type="entry name" value="POMK"/>
</dbReference>
<reference evidence="19" key="5">
    <citation type="submission" date="2025-09" db="UniProtKB">
        <authorList>
            <consortium name="Ensembl"/>
        </authorList>
    </citation>
    <scope>IDENTIFICATION</scope>
</reference>
<dbReference type="EC" id="2.7.1.183" evidence="2"/>
<keyword evidence="10" id="KW-0735">Signal-anchor</keyword>
<dbReference type="InParanoid" id="A0A4W3GBU4"/>
<dbReference type="GO" id="GO:0019200">
    <property type="term" value="F:carbohydrate kinase activity"/>
    <property type="evidence" value="ECO:0007669"/>
    <property type="project" value="InterPro"/>
</dbReference>
<gene>
    <name evidence="19" type="primary">pomk</name>
</gene>
<dbReference type="InterPro" id="IPR011009">
    <property type="entry name" value="Kinase-like_dom_sf"/>
</dbReference>
<dbReference type="GeneID" id="103191503"/>
<protein>
    <recommendedName>
        <fullName evidence="3">Protein O-mannose kinase</fullName>
        <ecNumber evidence="2">2.7.1.183</ecNumber>
    </recommendedName>
    <alternativeName>
        <fullName evidence="16">Protein kinase-like protein SgK196</fullName>
    </alternativeName>
    <alternativeName>
        <fullName evidence="15">Sugen kinase 196</fullName>
    </alternativeName>
</protein>
<evidence type="ECO:0000256" key="5">
    <source>
        <dbReference type="ARBA" id="ARBA00022692"/>
    </source>
</evidence>
<dbReference type="GO" id="GO:0005789">
    <property type="term" value="C:endoplasmic reticulum membrane"/>
    <property type="evidence" value="ECO:0007669"/>
    <property type="project" value="UniProtKB-SubCell"/>
</dbReference>
<feature type="transmembrane region" description="Helical" evidence="17">
    <location>
        <begin position="15"/>
        <end position="36"/>
    </location>
</feature>
<dbReference type="KEGG" id="cmk:103191503"/>
<dbReference type="FunCoup" id="A0A4W3GBU4">
    <property type="interactions" value="107"/>
</dbReference>
<keyword evidence="4" id="KW-0808">Transferase</keyword>
<evidence type="ECO:0000256" key="2">
    <source>
        <dbReference type="ARBA" id="ARBA00011932"/>
    </source>
</evidence>
<reference evidence="19" key="4">
    <citation type="submission" date="2025-08" db="UniProtKB">
        <authorList>
            <consortium name="Ensembl"/>
        </authorList>
    </citation>
    <scope>IDENTIFICATION</scope>
</reference>
<dbReference type="PROSITE" id="PS50011">
    <property type="entry name" value="PROTEIN_KINASE_DOM"/>
    <property type="match status" value="1"/>
</dbReference>
<evidence type="ECO:0000256" key="14">
    <source>
        <dbReference type="ARBA" id="ARBA00029343"/>
    </source>
</evidence>
<keyword evidence="12 17" id="KW-0472">Membrane</keyword>
<evidence type="ECO:0000256" key="7">
    <source>
        <dbReference type="ARBA" id="ARBA00022777"/>
    </source>
</evidence>
<evidence type="ECO:0000259" key="18">
    <source>
        <dbReference type="PROSITE" id="PS50011"/>
    </source>
</evidence>
<evidence type="ECO:0000256" key="8">
    <source>
        <dbReference type="ARBA" id="ARBA00022824"/>
    </source>
</evidence>
<dbReference type="GO" id="GO:0006493">
    <property type="term" value="P:protein O-linked glycosylation"/>
    <property type="evidence" value="ECO:0007669"/>
    <property type="project" value="InterPro"/>
</dbReference>
<reference evidence="20" key="2">
    <citation type="journal article" date="2007" name="PLoS Biol.">
        <title>Survey sequencing and comparative analysis of the elephant shark (Callorhinchus milii) genome.</title>
        <authorList>
            <person name="Venkatesh B."/>
            <person name="Kirkness E.F."/>
            <person name="Loh Y.H."/>
            <person name="Halpern A.L."/>
            <person name="Lee A.P."/>
            <person name="Johnson J."/>
            <person name="Dandona N."/>
            <person name="Viswanathan L.D."/>
            <person name="Tay A."/>
            <person name="Venter J.C."/>
            <person name="Strausberg R.L."/>
            <person name="Brenner S."/>
        </authorList>
    </citation>
    <scope>NUCLEOTIDE SEQUENCE [LARGE SCALE GENOMIC DNA]</scope>
</reference>
<evidence type="ECO:0000313" key="19">
    <source>
        <dbReference type="Ensembl" id="ENSCMIP00000000045.1"/>
    </source>
</evidence>
<dbReference type="Proteomes" id="UP000314986">
    <property type="component" value="Unassembled WGS sequence"/>
</dbReference>
<dbReference type="OrthoDB" id="4062651at2759"/>
<keyword evidence="9" id="KW-0067">ATP-binding</keyword>
<evidence type="ECO:0000256" key="11">
    <source>
        <dbReference type="ARBA" id="ARBA00022989"/>
    </source>
</evidence>
<comment type="catalytic activity">
    <reaction evidence="14">
        <text>3-O-[beta-D-GalNAc-(1-&gt;3)-beta-D-GlcNAc-(1-&gt;4)-alpha-D-Man]-L-Thr-[protein] + ATP = 3-O-[beta-D-GalNAc-(1-&gt;3)-beta-D-GlcNAc-(1-&gt;4)-(O-6-P-alpha-D-Man)]-Thr-[protein] + ADP + H(+)</text>
        <dbReference type="Rhea" id="RHEA:52616"/>
        <dbReference type="Rhea" id="RHEA-COMP:13308"/>
        <dbReference type="Rhea" id="RHEA-COMP:13309"/>
        <dbReference type="ChEBI" id="CHEBI:15378"/>
        <dbReference type="ChEBI" id="CHEBI:30616"/>
        <dbReference type="ChEBI" id="CHEBI:136709"/>
        <dbReference type="ChEBI" id="CHEBI:136710"/>
        <dbReference type="ChEBI" id="CHEBI:456216"/>
        <dbReference type="EC" id="2.7.1.183"/>
    </reaction>
</comment>
<reference evidence="20" key="1">
    <citation type="journal article" date="2006" name="Science">
        <title>Ancient noncoding elements conserved in the human genome.</title>
        <authorList>
            <person name="Venkatesh B."/>
            <person name="Kirkness E.F."/>
            <person name="Loh Y.H."/>
            <person name="Halpern A.L."/>
            <person name="Lee A.P."/>
            <person name="Johnson J."/>
            <person name="Dandona N."/>
            <person name="Viswanathan L.D."/>
            <person name="Tay A."/>
            <person name="Venter J.C."/>
            <person name="Strausberg R.L."/>
            <person name="Brenner S."/>
        </authorList>
    </citation>
    <scope>NUCLEOTIDE SEQUENCE [LARGE SCALE GENOMIC DNA]</scope>
</reference>
<dbReference type="Ensembl" id="ENSCMIT00000000069.1">
    <property type="protein sequence ID" value="ENSCMIP00000000045.1"/>
    <property type="gene ID" value="ENSCMIG00000000057.1"/>
</dbReference>
<evidence type="ECO:0000256" key="17">
    <source>
        <dbReference type="SAM" id="Phobius"/>
    </source>
</evidence>
<keyword evidence="6" id="KW-0547">Nucleotide-binding</keyword>
<sequence length="351" mass="39652">MSRRDDGGNDGSLTTLWVCLGFVPLVAVFATVATYIRMELPNNVKGPEEANVGQCPQGYFKLGEMSDCLPWLSCEVIKRDIIVRELIGQGAVKQVFLALWRGNKVALSRLAVPKFKADFIHGLEMLKGLQSVNVVKLLGFCEENHSILTKYHPLGSLNNLNAVMEQERYLGLNTWRTRFHLVIEYVSVLNYLHNSPLGTRVMCDSNDLDKVLSQYLLTSELHLIVNDLDALPVVNRSSGVLVKCGHRELSGHFVAPEQLWPYAHELPFSDHLMPSYDEKTDVWKIPNVVDFLLGQVEGSDVVRFHLFELHRDCKRETPQHRPSAQTVLQTYKAVYASLTQEADVPDPRNDL</sequence>
<comment type="subcellular location">
    <subcellularLocation>
        <location evidence="1">Endoplasmic reticulum membrane</location>
        <topology evidence="1">Single-pass type II membrane protein</topology>
    </subcellularLocation>
</comment>
<evidence type="ECO:0000256" key="1">
    <source>
        <dbReference type="ARBA" id="ARBA00004648"/>
    </source>
</evidence>
<dbReference type="STRING" id="7868.ENSCMIP00000000045"/>
<dbReference type="Pfam" id="PF07714">
    <property type="entry name" value="PK_Tyr_Ser-Thr"/>
    <property type="match status" value="1"/>
</dbReference>
<evidence type="ECO:0000256" key="16">
    <source>
        <dbReference type="ARBA" id="ARBA00030430"/>
    </source>
</evidence>
<dbReference type="AlphaFoldDB" id="A0A4W3GBU4"/>
<evidence type="ECO:0000256" key="9">
    <source>
        <dbReference type="ARBA" id="ARBA00022840"/>
    </source>
</evidence>
<dbReference type="PANTHER" id="PTHR22618">
    <property type="entry name" value="PROTEIN O-MANNOSE KINASE"/>
    <property type="match status" value="1"/>
</dbReference>
<keyword evidence="11 17" id="KW-1133">Transmembrane helix</keyword>
<evidence type="ECO:0000256" key="13">
    <source>
        <dbReference type="ARBA" id="ARBA00025665"/>
    </source>
</evidence>
<dbReference type="GeneTree" id="ENSGT00390000004945"/>
<keyword evidence="7" id="KW-0418">Kinase</keyword>
<evidence type="ECO:0000256" key="12">
    <source>
        <dbReference type="ARBA" id="ARBA00023136"/>
    </source>
</evidence>
<evidence type="ECO:0000313" key="20">
    <source>
        <dbReference type="Proteomes" id="UP000314986"/>
    </source>
</evidence>
<dbReference type="GO" id="GO:0005524">
    <property type="term" value="F:ATP binding"/>
    <property type="evidence" value="ECO:0007669"/>
    <property type="project" value="UniProtKB-KW"/>
</dbReference>
<comment type="function">
    <text evidence="13">Protein O-mannose kinase that specifically mediates phosphorylation at the 6-position of an O-mannose of the trisaccharide (N-acetylgalactosamine (GalNAc)-beta-1,3-N-acetylglucosamine (GlcNAc)-beta-1,4-mannose) to generate phosphorylated O-mannosyl trisaccharide (N-acetylgalactosamine-beta-1,3-N-acetylglucosamine-beta-1,4-(phosphate-6-)mannose). Phosphorylated O-mannosyl trisaccharide is a carbohydrate structure present in alpha-dystroglycan (DAG1), which is required for binding laminin G-like domain-containing extracellular proteins with high affinity. Only shows kinase activity when the GalNAc-beta-3-GlcNAc-beta-terminus is linked to the 4-position of O-mannose, suggesting that this disaccharide serves as the substrate recognition motif.</text>
</comment>
<proteinExistence type="predicted"/>
<evidence type="ECO:0000256" key="15">
    <source>
        <dbReference type="ARBA" id="ARBA00030304"/>
    </source>
</evidence>
<dbReference type="FunFam" id="1.10.510.10:FF:000464">
    <property type="entry name" value="Protein O-mannose kinase"/>
    <property type="match status" value="1"/>
</dbReference>
<dbReference type="OMA" id="NTWHRRL"/>
<keyword evidence="5 17" id="KW-0812">Transmembrane</keyword>
<evidence type="ECO:0000256" key="4">
    <source>
        <dbReference type="ARBA" id="ARBA00022679"/>
    </source>
</evidence>
<keyword evidence="8" id="KW-0256">Endoplasmic reticulum</keyword>
<dbReference type="PANTHER" id="PTHR22618:SF2">
    <property type="entry name" value="PROTEIN O-MANNOSE KINASE"/>
    <property type="match status" value="1"/>
</dbReference>
<feature type="domain" description="Protein kinase" evidence="18">
    <location>
        <begin position="81"/>
        <end position="351"/>
    </location>
</feature>
<evidence type="ECO:0000256" key="6">
    <source>
        <dbReference type="ARBA" id="ARBA00022741"/>
    </source>
</evidence>
<organism evidence="19 20">
    <name type="scientific">Callorhinchus milii</name>
    <name type="common">Ghost shark</name>
    <dbReference type="NCBI Taxonomy" id="7868"/>
    <lineage>
        <taxon>Eukaryota</taxon>
        <taxon>Metazoa</taxon>
        <taxon>Chordata</taxon>
        <taxon>Craniata</taxon>
        <taxon>Vertebrata</taxon>
        <taxon>Chondrichthyes</taxon>
        <taxon>Holocephali</taxon>
        <taxon>Chimaeriformes</taxon>
        <taxon>Callorhinchidae</taxon>
        <taxon>Callorhinchus</taxon>
    </lineage>
</organism>
<reference evidence="20" key="3">
    <citation type="journal article" date="2014" name="Nature">
        <title>Elephant shark genome provides unique insights into gnathostome evolution.</title>
        <authorList>
            <consortium name="International Elephant Shark Genome Sequencing Consortium"/>
            <person name="Venkatesh B."/>
            <person name="Lee A.P."/>
            <person name="Ravi V."/>
            <person name="Maurya A.K."/>
            <person name="Lian M.M."/>
            <person name="Swann J.B."/>
            <person name="Ohta Y."/>
            <person name="Flajnik M.F."/>
            <person name="Sutoh Y."/>
            <person name="Kasahara M."/>
            <person name="Hoon S."/>
            <person name="Gangu V."/>
            <person name="Roy S.W."/>
            <person name="Irimia M."/>
            <person name="Korzh V."/>
            <person name="Kondrychyn I."/>
            <person name="Lim Z.W."/>
            <person name="Tay B.H."/>
            <person name="Tohari S."/>
            <person name="Kong K.W."/>
            <person name="Ho S."/>
            <person name="Lorente-Galdos B."/>
            <person name="Quilez J."/>
            <person name="Marques-Bonet T."/>
            <person name="Raney B.J."/>
            <person name="Ingham P.W."/>
            <person name="Tay A."/>
            <person name="Hillier L.W."/>
            <person name="Minx P."/>
            <person name="Boehm T."/>
            <person name="Wilson R.K."/>
            <person name="Brenner S."/>
            <person name="Warren W.C."/>
        </authorList>
    </citation>
    <scope>NUCLEOTIDE SEQUENCE [LARGE SCALE GENOMIC DNA]</scope>
</reference>
<dbReference type="SUPFAM" id="SSF56112">
    <property type="entry name" value="Protein kinase-like (PK-like)"/>
    <property type="match status" value="1"/>
</dbReference>
<accession>A0A4W3GBU4</accession>
<evidence type="ECO:0000256" key="3">
    <source>
        <dbReference type="ARBA" id="ARBA00015906"/>
    </source>
</evidence>
<dbReference type="GO" id="GO:0004672">
    <property type="term" value="F:protein kinase activity"/>
    <property type="evidence" value="ECO:0007669"/>
    <property type="project" value="InterPro"/>
</dbReference>
<name>A0A4W3GBU4_CALMI</name>
<dbReference type="InterPro" id="IPR001245">
    <property type="entry name" value="Ser-Thr/Tyr_kinase_cat_dom"/>
</dbReference>
<dbReference type="InterPro" id="IPR000719">
    <property type="entry name" value="Prot_kinase_dom"/>
</dbReference>